<dbReference type="InParanoid" id="A0A1Z5KR59"/>
<keyword evidence="4" id="KW-1185">Reference proteome</keyword>
<feature type="domain" description="SPX" evidence="2">
    <location>
        <begin position="1"/>
        <end position="209"/>
    </location>
</feature>
<name>A0A1Z5KR59_FISSO</name>
<dbReference type="PROSITE" id="PS51382">
    <property type="entry name" value="SPX"/>
    <property type="match status" value="1"/>
</dbReference>
<comment type="caution">
    <text evidence="3">The sequence shown here is derived from an EMBL/GenBank/DDBJ whole genome shotgun (WGS) entry which is preliminary data.</text>
</comment>
<feature type="region of interest" description="Disordered" evidence="1">
    <location>
        <begin position="74"/>
        <end position="100"/>
    </location>
</feature>
<dbReference type="CDD" id="cd14447">
    <property type="entry name" value="SPX"/>
    <property type="match status" value="1"/>
</dbReference>
<sequence length="339" mass="38756">MKFCKNLQKVVDISDPEWAPYWTNYKMLKKLIKDLPLFIPSDESLEKPEAEEKIVSLSDTSKVCSQENCVAHGESEQSQCDPRTSEDDFTGDLESGVQHQKQELGRNPGEIAFFKQLHVEFKKASHFFDKAQQEFSIREERVREGMEIMKRSDALASEKWALSAKSIYRLYKDLLLLETFAIMTYCSFSKILKKHDKVTGHQTRTAFMSKIVNKSNFASYPKVLDMINRCEQMYEDVSKSLLEQGNEALYEDERLFINMISRLNEQTLGQEDAPEKNLARRRSSVAPIDDSQTHTGPLSSLRSLVDSAEVRRPPIVVDDRKRSGATAPISNGAKRGRQS</sequence>
<evidence type="ECO:0000259" key="2">
    <source>
        <dbReference type="PROSITE" id="PS51382"/>
    </source>
</evidence>
<dbReference type="AlphaFoldDB" id="A0A1Z5KR59"/>
<feature type="compositionally biased region" description="Polar residues" evidence="1">
    <location>
        <begin position="293"/>
        <end position="302"/>
    </location>
</feature>
<protein>
    <recommendedName>
        <fullName evidence="2">SPX domain-containing protein</fullName>
    </recommendedName>
</protein>
<feature type="compositionally biased region" description="Basic and acidic residues" evidence="1">
    <location>
        <begin position="308"/>
        <end position="322"/>
    </location>
</feature>
<gene>
    <name evidence="3" type="ORF">FisN_1Hh614</name>
</gene>
<evidence type="ECO:0000313" key="3">
    <source>
        <dbReference type="EMBL" id="GAX28595.1"/>
    </source>
</evidence>
<organism evidence="3 4">
    <name type="scientific">Fistulifera solaris</name>
    <name type="common">Oleaginous diatom</name>
    <dbReference type="NCBI Taxonomy" id="1519565"/>
    <lineage>
        <taxon>Eukaryota</taxon>
        <taxon>Sar</taxon>
        <taxon>Stramenopiles</taxon>
        <taxon>Ochrophyta</taxon>
        <taxon>Bacillariophyta</taxon>
        <taxon>Bacillariophyceae</taxon>
        <taxon>Bacillariophycidae</taxon>
        <taxon>Naviculales</taxon>
        <taxon>Naviculaceae</taxon>
        <taxon>Fistulifera</taxon>
    </lineage>
</organism>
<dbReference type="Pfam" id="PF03105">
    <property type="entry name" value="SPX"/>
    <property type="match status" value="2"/>
</dbReference>
<dbReference type="InterPro" id="IPR031142">
    <property type="entry name" value="SPX_prot"/>
</dbReference>
<dbReference type="PANTHER" id="PTHR45978">
    <property type="entry name" value="SPX DOMAIN-CONTAINING PROTEIN 3"/>
    <property type="match status" value="1"/>
</dbReference>
<evidence type="ECO:0000313" key="4">
    <source>
        <dbReference type="Proteomes" id="UP000198406"/>
    </source>
</evidence>
<dbReference type="InterPro" id="IPR004331">
    <property type="entry name" value="SPX_dom"/>
</dbReference>
<dbReference type="PANTHER" id="PTHR45978:SF7">
    <property type="entry name" value="SPX DOMAIN-CONTAINING PROTEIN 4"/>
    <property type="match status" value="1"/>
</dbReference>
<dbReference type="Proteomes" id="UP000198406">
    <property type="component" value="Unassembled WGS sequence"/>
</dbReference>
<accession>A0A1Z5KR59</accession>
<feature type="region of interest" description="Disordered" evidence="1">
    <location>
        <begin position="268"/>
        <end position="339"/>
    </location>
</feature>
<dbReference type="EMBL" id="BDSP01000277">
    <property type="protein sequence ID" value="GAX28595.1"/>
    <property type="molecule type" value="Genomic_DNA"/>
</dbReference>
<proteinExistence type="predicted"/>
<evidence type="ECO:0000256" key="1">
    <source>
        <dbReference type="SAM" id="MobiDB-lite"/>
    </source>
</evidence>
<dbReference type="GO" id="GO:0016036">
    <property type="term" value="P:cellular response to phosphate starvation"/>
    <property type="evidence" value="ECO:0007669"/>
    <property type="project" value="InterPro"/>
</dbReference>
<reference evidence="3 4" key="1">
    <citation type="journal article" date="2015" name="Plant Cell">
        <title>Oil accumulation by the oleaginous diatom Fistulifera solaris as revealed by the genome and transcriptome.</title>
        <authorList>
            <person name="Tanaka T."/>
            <person name="Maeda Y."/>
            <person name="Veluchamy A."/>
            <person name="Tanaka M."/>
            <person name="Abida H."/>
            <person name="Marechal E."/>
            <person name="Bowler C."/>
            <person name="Muto M."/>
            <person name="Sunaga Y."/>
            <person name="Tanaka M."/>
            <person name="Yoshino T."/>
            <person name="Taniguchi T."/>
            <person name="Fukuda Y."/>
            <person name="Nemoto M."/>
            <person name="Matsumoto M."/>
            <person name="Wong P.S."/>
            <person name="Aburatani S."/>
            <person name="Fujibuchi W."/>
        </authorList>
    </citation>
    <scope>NUCLEOTIDE SEQUENCE [LARGE SCALE GENOMIC DNA]</scope>
    <source>
        <strain evidence="3 4">JPCC DA0580</strain>
    </source>
</reference>
<dbReference type="OrthoDB" id="6493944at2759"/>